<dbReference type="GO" id="GO:0000340">
    <property type="term" value="F:RNA 7-methylguanosine cap binding"/>
    <property type="evidence" value="ECO:0007669"/>
    <property type="project" value="TreeGrafter"/>
</dbReference>
<evidence type="ECO:0000256" key="3">
    <source>
        <dbReference type="ARBA" id="ARBA00022845"/>
    </source>
</evidence>
<evidence type="ECO:0000256" key="1">
    <source>
        <dbReference type="ARBA" id="ARBA00009860"/>
    </source>
</evidence>
<dbReference type="Proteomes" id="UP001165065">
    <property type="component" value="Unassembled WGS sequence"/>
</dbReference>
<dbReference type="InterPro" id="IPR001040">
    <property type="entry name" value="TIF_eIF_4E"/>
</dbReference>
<dbReference type="EMBL" id="BRYA01000285">
    <property type="protein sequence ID" value="GMI46159.1"/>
    <property type="molecule type" value="Genomic_DNA"/>
</dbReference>
<comment type="similarity">
    <text evidence="1 6">Belongs to the eukaryotic initiation factor 4E family.</text>
</comment>
<evidence type="ECO:0000256" key="4">
    <source>
        <dbReference type="ARBA" id="ARBA00022884"/>
    </source>
</evidence>
<dbReference type="OrthoDB" id="590761at2759"/>
<comment type="caution">
    <text evidence="7">The sequence shown here is derived from an EMBL/GenBank/DDBJ whole genome shotgun (WGS) entry which is preliminary data.</text>
</comment>
<name>A0A9W7GJQ8_9STRA</name>
<reference evidence="8" key="1">
    <citation type="journal article" date="2023" name="Commun. Biol.">
        <title>Genome analysis of Parmales, the sister group of diatoms, reveals the evolutionary specialization of diatoms from phago-mixotrophs to photoautotrophs.</title>
        <authorList>
            <person name="Ban H."/>
            <person name="Sato S."/>
            <person name="Yoshikawa S."/>
            <person name="Yamada K."/>
            <person name="Nakamura Y."/>
            <person name="Ichinomiya M."/>
            <person name="Sato N."/>
            <person name="Blanc-Mathieu R."/>
            <person name="Endo H."/>
            <person name="Kuwata A."/>
            <person name="Ogata H."/>
        </authorList>
    </citation>
    <scope>NUCLEOTIDE SEQUENCE [LARGE SCALE GENOMIC DNA]</scope>
</reference>
<dbReference type="PANTHER" id="PTHR11960">
    <property type="entry name" value="EUKARYOTIC TRANSLATION INITIATION FACTOR 4E RELATED"/>
    <property type="match status" value="1"/>
</dbReference>
<keyword evidence="5 6" id="KW-0648">Protein biosynthesis</keyword>
<organism evidence="7 8">
    <name type="scientific">Triparma columacea</name>
    <dbReference type="NCBI Taxonomy" id="722753"/>
    <lineage>
        <taxon>Eukaryota</taxon>
        <taxon>Sar</taxon>
        <taxon>Stramenopiles</taxon>
        <taxon>Ochrophyta</taxon>
        <taxon>Bolidophyceae</taxon>
        <taxon>Parmales</taxon>
        <taxon>Triparmaceae</taxon>
        <taxon>Triparma</taxon>
    </lineage>
</organism>
<dbReference type="GO" id="GO:0006417">
    <property type="term" value="P:regulation of translation"/>
    <property type="evidence" value="ECO:0007669"/>
    <property type="project" value="UniProtKB-KW"/>
</dbReference>
<proteinExistence type="inferred from homology"/>
<keyword evidence="3" id="KW-0810">Translation regulation</keyword>
<protein>
    <submittedName>
        <fullName evidence="7">Uncharacterized protein</fullName>
    </submittedName>
</protein>
<dbReference type="SUPFAM" id="SSF55418">
    <property type="entry name" value="eIF4e-like"/>
    <property type="match status" value="1"/>
</dbReference>
<evidence type="ECO:0000256" key="6">
    <source>
        <dbReference type="RuleBase" id="RU004374"/>
    </source>
</evidence>
<keyword evidence="2 6" id="KW-0396">Initiation factor</keyword>
<dbReference type="PANTHER" id="PTHR11960:SF8">
    <property type="entry name" value="EUKARYOTIC TRANSLATION INITIATION FACTOR 4E1-RELATED"/>
    <property type="match status" value="1"/>
</dbReference>
<dbReference type="Pfam" id="PF01652">
    <property type="entry name" value="IF4E"/>
    <property type="match status" value="1"/>
</dbReference>
<evidence type="ECO:0000256" key="5">
    <source>
        <dbReference type="ARBA" id="ARBA00022917"/>
    </source>
</evidence>
<accession>A0A9W7GJQ8</accession>
<dbReference type="AlphaFoldDB" id="A0A9W7GJQ8"/>
<evidence type="ECO:0000313" key="7">
    <source>
        <dbReference type="EMBL" id="GMI46159.1"/>
    </source>
</evidence>
<evidence type="ECO:0000256" key="2">
    <source>
        <dbReference type="ARBA" id="ARBA00022540"/>
    </source>
</evidence>
<evidence type="ECO:0000313" key="8">
    <source>
        <dbReference type="Proteomes" id="UP001165065"/>
    </source>
</evidence>
<sequence>MTAATPEIPKQKLHNDWTLFFDNPRAQKEGETWLQNLKPCSTFDTVEDFWSLFNNVLPASRLGPGCNYHLFKKGVMPMWEDKKNEHGGKWIITIPKQDRQKGKVDEWWLYTVLAMIGETMDESGLEVCGAVVSIRKSQDRIALWVKGVEEKECIKVGTRWKVALEVSDRTTLKFQSHRDAAKNNSSFKNQNLYEC</sequence>
<dbReference type="GO" id="GO:0016281">
    <property type="term" value="C:eukaryotic translation initiation factor 4F complex"/>
    <property type="evidence" value="ECO:0007669"/>
    <property type="project" value="TreeGrafter"/>
</dbReference>
<dbReference type="GO" id="GO:0003743">
    <property type="term" value="F:translation initiation factor activity"/>
    <property type="evidence" value="ECO:0007669"/>
    <property type="project" value="UniProtKB-KW"/>
</dbReference>
<gene>
    <name evidence="7" type="ORF">TrCOL_g10692</name>
</gene>
<keyword evidence="4 6" id="KW-0694">RNA-binding</keyword>
<dbReference type="Gene3D" id="3.30.760.10">
    <property type="entry name" value="RNA Cap, Translation Initiation Factor Eif4e"/>
    <property type="match status" value="1"/>
</dbReference>
<keyword evidence="8" id="KW-1185">Reference proteome</keyword>
<dbReference type="InterPro" id="IPR023398">
    <property type="entry name" value="TIF_eIF4e-like"/>
</dbReference>